<feature type="region of interest" description="Disordered" evidence="5">
    <location>
        <begin position="471"/>
        <end position="503"/>
    </location>
</feature>
<feature type="domain" description="Zinc finger PHD-type" evidence="7">
    <location>
        <begin position="206"/>
        <end position="268"/>
    </location>
</feature>
<dbReference type="InterPro" id="IPR011011">
    <property type="entry name" value="Znf_FYVE_PHD"/>
</dbReference>
<keyword evidence="6" id="KW-0472">Membrane</keyword>
<evidence type="ECO:0000256" key="6">
    <source>
        <dbReference type="SAM" id="Phobius"/>
    </source>
</evidence>
<evidence type="ECO:0000259" key="7">
    <source>
        <dbReference type="SMART" id="SM00249"/>
    </source>
</evidence>
<reference evidence="8" key="2">
    <citation type="submission" date="2023-05" db="EMBL/GenBank/DDBJ databases">
        <authorList>
            <person name="Schelkunov M.I."/>
        </authorList>
    </citation>
    <scope>NUCLEOTIDE SEQUENCE</scope>
    <source>
        <strain evidence="8">Hsosn_3</strain>
        <tissue evidence="8">Leaf</tissue>
    </source>
</reference>
<evidence type="ECO:0000256" key="4">
    <source>
        <dbReference type="ARBA" id="ARBA00022833"/>
    </source>
</evidence>
<dbReference type="SUPFAM" id="SSF57903">
    <property type="entry name" value="FYVE/PHD zinc finger"/>
    <property type="match status" value="1"/>
</dbReference>
<evidence type="ECO:0000256" key="5">
    <source>
        <dbReference type="SAM" id="MobiDB-lite"/>
    </source>
</evidence>
<dbReference type="SUPFAM" id="SSF57889">
    <property type="entry name" value="Cysteine-rich domain"/>
    <property type="match status" value="1"/>
</dbReference>
<dbReference type="GO" id="GO:0008270">
    <property type="term" value="F:zinc ion binding"/>
    <property type="evidence" value="ECO:0007669"/>
    <property type="project" value="UniProtKB-KW"/>
</dbReference>
<dbReference type="InterPro" id="IPR001965">
    <property type="entry name" value="Znf_PHD"/>
</dbReference>
<keyword evidence="3" id="KW-0863">Zinc-finger</keyword>
<evidence type="ECO:0000256" key="2">
    <source>
        <dbReference type="ARBA" id="ARBA00022737"/>
    </source>
</evidence>
<accession>A0AAD8N792</accession>
<evidence type="ECO:0000256" key="3">
    <source>
        <dbReference type="ARBA" id="ARBA00022771"/>
    </source>
</evidence>
<keyword evidence="6" id="KW-1133">Transmembrane helix</keyword>
<dbReference type="EMBL" id="JAUIZM010000001">
    <property type="protein sequence ID" value="KAK1404370.1"/>
    <property type="molecule type" value="Genomic_DNA"/>
</dbReference>
<evidence type="ECO:0000313" key="9">
    <source>
        <dbReference type="Proteomes" id="UP001237642"/>
    </source>
</evidence>
<feature type="transmembrane region" description="Helical" evidence="6">
    <location>
        <begin position="433"/>
        <end position="455"/>
    </location>
</feature>
<dbReference type="CDD" id="cd15489">
    <property type="entry name" value="PHD_SF"/>
    <property type="match status" value="1"/>
</dbReference>
<protein>
    <recommendedName>
        <fullName evidence="7">Zinc finger PHD-type domain-containing protein</fullName>
    </recommendedName>
</protein>
<name>A0AAD8N792_9APIA</name>
<dbReference type="PANTHER" id="PTHR46477:SF15">
    <property type="entry name" value="CYSTEINE_HISTIDINE-RICH C1 DOMAIN PROTEIN"/>
    <property type="match status" value="1"/>
</dbReference>
<comment type="caution">
    <text evidence="8">The sequence shown here is derived from an EMBL/GenBank/DDBJ whole genome shotgun (WGS) entry which is preliminary data.</text>
</comment>
<keyword evidence="4" id="KW-0862">Zinc</keyword>
<dbReference type="InterPro" id="IPR004146">
    <property type="entry name" value="DC1"/>
</dbReference>
<keyword evidence="2" id="KW-0677">Repeat</keyword>
<sequence length="710" mass="79839">MAAAIVESVELGETLAEVASQVIEKVEESDNKVTETGPSIKLDESLSSMVNQVSDSILARETENMVAEAVQVVDLAGPTDCSSEVVNKVHDTVQNGETRNGDAENFPVVESEKDSLVEETANVEEKCFRTRASRIPQILFHTDLGRQRAAMCSDFQSGVHPNESFEGLFDNMSSSSSLRRQTGNRQATCVHSSENLVRKDDVLLRTCNICKDAIFGVGTCLKCNGCNYYFHEICLGPQPTLQHSFYPAVNFNFSRGQGIAGQRCVACYQHIQGCLYVGNSAIYIHPFCLVNLRASASYFPMEYHKKQMALLLETYDSNGGRVTKRLEVTCQKSLSAEVKCIFCKQRDTETRGFGWAYKHTYTVGRISTNFECHVACLRAKLNQYCKNQIFDKHPGTTYDQRTYFLELRRSKLEDSARGVAGFALPVAIAGLDLMISAFVGAPLVSLSLSFFLGIGGDQVERMLRRPRATKLFSPSSLNSGRRGRSREDGEIENSGSSALPKSIENFDSDEIDREYDFEHGSHKHTLRADVTRKPYKCNGCKMPGSRKRFKCVDKLCNFYLHLECFQPQTTIRHPLLEGCDLDFHESPPQVAQGGDLPYCDACGLDILGFRYRCSTKSHSHNPHDLHPTCANLDEEKIWGRLKLTLLDNVETRCLHCEEKYPTEECIRFTGWKWVAKNQKYWGYPSCFSGRKICFHVKCMDAIQAPGYRRK</sequence>
<dbReference type="Proteomes" id="UP001237642">
    <property type="component" value="Unassembled WGS sequence"/>
</dbReference>
<dbReference type="Pfam" id="PF03107">
    <property type="entry name" value="C1_2"/>
    <property type="match status" value="1"/>
</dbReference>
<organism evidence="8 9">
    <name type="scientific">Heracleum sosnowskyi</name>
    <dbReference type="NCBI Taxonomy" id="360622"/>
    <lineage>
        <taxon>Eukaryota</taxon>
        <taxon>Viridiplantae</taxon>
        <taxon>Streptophyta</taxon>
        <taxon>Embryophyta</taxon>
        <taxon>Tracheophyta</taxon>
        <taxon>Spermatophyta</taxon>
        <taxon>Magnoliopsida</taxon>
        <taxon>eudicotyledons</taxon>
        <taxon>Gunneridae</taxon>
        <taxon>Pentapetalae</taxon>
        <taxon>asterids</taxon>
        <taxon>campanulids</taxon>
        <taxon>Apiales</taxon>
        <taxon>Apiaceae</taxon>
        <taxon>Apioideae</taxon>
        <taxon>apioid superclade</taxon>
        <taxon>Tordylieae</taxon>
        <taxon>Tordyliinae</taxon>
        <taxon>Heracleum</taxon>
    </lineage>
</organism>
<dbReference type="PANTHER" id="PTHR46477">
    <property type="entry name" value="CYSTEINE/HISTIDINE-RICH C1 DOMAIN FAMILY PROTEIN"/>
    <property type="match status" value="1"/>
</dbReference>
<evidence type="ECO:0000313" key="8">
    <source>
        <dbReference type="EMBL" id="KAK1404370.1"/>
    </source>
</evidence>
<dbReference type="InterPro" id="IPR046349">
    <property type="entry name" value="C1-like_sf"/>
</dbReference>
<dbReference type="SMART" id="SM00249">
    <property type="entry name" value="PHD"/>
    <property type="match status" value="1"/>
</dbReference>
<keyword evidence="6" id="KW-0812">Transmembrane</keyword>
<keyword evidence="9" id="KW-1185">Reference proteome</keyword>
<evidence type="ECO:0000256" key="1">
    <source>
        <dbReference type="ARBA" id="ARBA00022723"/>
    </source>
</evidence>
<keyword evidence="1" id="KW-0479">Metal-binding</keyword>
<dbReference type="AlphaFoldDB" id="A0AAD8N792"/>
<reference evidence="8" key="1">
    <citation type="submission" date="2023-02" db="EMBL/GenBank/DDBJ databases">
        <title>Genome of toxic invasive species Heracleum sosnowskyi carries increased number of genes despite the absence of recent whole-genome duplications.</title>
        <authorList>
            <person name="Schelkunov M."/>
            <person name="Shtratnikova V."/>
            <person name="Makarenko M."/>
            <person name="Klepikova A."/>
            <person name="Omelchenko D."/>
            <person name="Novikova G."/>
            <person name="Obukhova E."/>
            <person name="Bogdanov V."/>
            <person name="Penin A."/>
            <person name="Logacheva M."/>
        </authorList>
    </citation>
    <scope>NUCLEOTIDE SEQUENCE</scope>
    <source>
        <strain evidence="8">Hsosn_3</strain>
        <tissue evidence="8">Leaf</tissue>
    </source>
</reference>
<proteinExistence type="predicted"/>
<gene>
    <name evidence="8" type="ORF">POM88_003975</name>
</gene>